<dbReference type="Gene3D" id="4.10.520.10">
    <property type="entry name" value="IHF-like DNA-binding proteins"/>
    <property type="match status" value="1"/>
</dbReference>
<comment type="caution">
    <text evidence="4">The sequence shown here is derived from an EMBL/GenBank/DDBJ whole genome shotgun (WGS) entry which is preliminary data.</text>
</comment>
<evidence type="ECO:0000313" key="5">
    <source>
        <dbReference type="Proteomes" id="UP001431963"/>
    </source>
</evidence>
<dbReference type="EMBL" id="JBALHR010000002">
    <property type="protein sequence ID" value="MEH7827515.1"/>
    <property type="molecule type" value="Genomic_DNA"/>
</dbReference>
<name>A0ABU8BT95_9RHOB</name>
<dbReference type="SUPFAM" id="SSF47729">
    <property type="entry name" value="IHF-like DNA-binding proteins"/>
    <property type="match status" value="1"/>
</dbReference>
<evidence type="ECO:0000313" key="4">
    <source>
        <dbReference type="EMBL" id="MEH7827515.1"/>
    </source>
</evidence>
<sequence>MATRPSEAKPGAVRGSKSRSSTPKAASKAEAKPRAAKVAAQAETAVTETVVSADVPEPKVRPAGEVLKLRALIEQVTAATGGKKKGVKETIEATLSALAAALAKGHDLNLPPLGKAKVSRQKGEGEGGMMVIKLKPDNGKTAEKKNRKDAPEGVAEADE</sequence>
<accession>A0ABU8BT95</accession>
<keyword evidence="2 4" id="KW-0238">DNA-binding</keyword>
<dbReference type="InterPro" id="IPR000119">
    <property type="entry name" value="Hist_DNA-bd"/>
</dbReference>
<protein>
    <submittedName>
        <fullName evidence="4">HU family DNA-binding protein</fullName>
    </submittedName>
</protein>
<keyword evidence="5" id="KW-1185">Reference proteome</keyword>
<evidence type="ECO:0000256" key="2">
    <source>
        <dbReference type="ARBA" id="ARBA00023125"/>
    </source>
</evidence>
<dbReference type="GO" id="GO:0003677">
    <property type="term" value="F:DNA binding"/>
    <property type="evidence" value="ECO:0007669"/>
    <property type="project" value="UniProtKB-KW"/>
</dbReference>
<organism evidence="4 5">
    <name type="scientific">Gemmobacter denitrificans</name>
    <dbReference type="NCBI Taxonomy" id="3123040"/>
    <lineage>
        <taxon>Bacteria</taxon>
        <taxon>Pseudomonadati</taxon>
        <taxon>Pseudomonadota</taxon>
        <taxon>Alphaproteobacteria</taxon>
        <taxon>Rhodobacterales</taxon>
        <taxon>Paracoccaceae</taxon>
        <taxon>Gemmobacter</taxon>
    </lineage>
</organism>
<evidence type="ECO:0000256" key="3">
    <source>
        <dbReference type="SAM" id="MobiDB-lite"/>
    </source>
</evidence>
<dbReference type="RefSeq" id="WP_335420498.1">
    <property type="nucleotide sequence ID" value="NZ_JBALHR010000002.1"/>
</dbReference>
<comment type="similarity">
    <text evidence="1">Belongs to the bacterial histone-like protein family.</text>
</comment>
<feature type="region of interest" description="Disordered" evidence="3">
    <location>
        <begin position="113"/>
        <end position="159"/>
    </location>
</feature>
<proteinExistence type="inferred from homology"/>
<dbReference type="Proteomes" id="UP001431963">
    <property type="component" value="Unassembled WGS sequence"/>
</dbReference>
<dbReference type="Pfam" id="PF00216">
    <property type="entry name" value="Bac_DNA_binding"/>
    <property type="match status" value="1"/>
</dbReference>
<reference evidence="4" key="1">
    <citation type="submission" date="2024-02" db="EMBL/GenBank/DDBJ databases">
        <title>Genome sequences of strain Gemmobacter sp. JM10B15.</title>
        <authorList>
            <person name="Zhang M."/>
        </authorList>
    </citation>
    <scope>NUCLEOTIDE SEQUENCE</scope>
    <source>
        <strain evidence="4">JM10B15</strain>
    </source>
</reference>
<feature type="compositionally biased region" description="Basic and acidic residues" evidence="3">
    <location>
        <begin position="134"/>
        <end position="151"/>
    </location>
</feature>
<gene>
    <name evidence="4" type="ORF">V6590_05080</name>
</gene>
<evidence type="ECO:0000256" key="1">
    <source>
        <dbReference type="ARBA" id="ARBA00010529"/>
    </source>
</evidence>
<dbReference type="InterPro" id="IPR010992">
    <property type="entry name" value="IHF-like_DNA-bd_dom_sf"/>
</dbReference>
<feature type="region of interest" description="Disordered" evidence="3">
    <location>
        <begin position="1"/>
        <end position="36"/>
    </location>
</feature>